<proteinExistence type="predicted"/>
<dbReference type="RefSeq" id="WP_066192721.1">
    <property type="nucleotide sequence ID" value="NZ_JARMMB010000020.1"/>
</dbReference>
<name>A0A2N0ZJK1_9BACI</name>
<evidence type="ECO:0008006" key="4">
    <source>
        <dbReference type="Google" id="ProtNLM"/>
    </source>
</evidence>
<keyword evidence="3" id="KW-1185">Reference proteome</keyword>
<organism evidence="2 3">
    <name type="scientific">Cytobacillus horneckiae</name>
    <dbReference type="NCBI Taxonomy" id="549687"/>
    <lineage>
        <taxon>Bacteria</taxon>
        <taxon>Bacillati</taxon>
        <taxon>Bacillota</taxon>
        <taxon>Bacilli</taxon>
        <taxon>Bacillales</taxon>
        <taxon>Bacillaceae</taxon>
        <taxon>Cytobacillus</taxon>
    </lineage>
</organism>
<feature type="transmembrane region" description="Helical" evidence="1">
    <location>
        <begin position="63"/>
        <end position="82"/>
    </location>
</feature>
<protein>
    <recommendedName>
        <fullName evidence="4">DUF5673 domain-containing protein</fullName>
    </recommendedName>
</protein>
<dbReference type="AlphaFoldDB" id="A0A2N0ZJK1"/>
<keyword evidence="1" id="KW-1133">Transmembrane helix</keyword>
<feature type="transmembrane region" description="Helical" evidence="1">
    <location>
        <begin position="88"/>
        <end position="111"/>
    </location>
</feature>
<reference evidence="2 3" key="1">
    <citation type="journal article" date="2010" name="Int. J. Syst. Evol. Microbiol.">
        <title>Bacillus horneckiae sp. nov., isolated from a spacecraft-assembly clean room.</title>
        <authorList>
            <person name="Vaishampayan P."/>
            <person name="Probst A."/>
            <person name="Krishnamurthi S."/>
            <person name="Ghosh S."/>
            <person name="Osman S."/>
            <person name="McDowall A."/>
            <person name="Ruckmani A."/>
            <person name="Mayilraj S."/>
            <person name="Venkateswaran K."/>
        </authorList>
    </citation>
    <scope>NUCLEOTIDE SEQUENCE [LARGE SCALE GENOMIC DNA]</scope>
    <source>
        <strain evidence="3">1PO1SC</strain>
    </source>
</reference>
<comment type="caution">
    <text evidence="2">The sequence shown here is derived from an EMBL/GenBank/DDBJ whole genome shotgun (WGS) entry which is preliminary data.</text>
</comment>
<sequence length="190" mass="22153">MKLIIDSLFFIIIGFYTYQFILVLLKMKQNITFPMENEELEDIRIYPQKSVNFPSYQEQKWSIISYGMILLFVVSMYVVGVVTGLFNWSFYLLLFLPLSYSYSLLNMFFIVEDGIVGGSRFLPWRKIKSFDFVPIDINHRYYGHSKEVNGGYELKLKSGLHSISLIVTSSSLKEKISVIINKYVSKRSEG</sequence>
<evidence type="ECO:0000313" key="2">
    <source>
        <dbReference type="EMBL" id="PKG29646.1"/>
    </source>
</evidence>
<accession>A0A2N0ZJK1</accession>
<gene>
    <name evidence="2" type="ORF">CWS20_07200</name>
</gene>
<evidence type="ECO:0000313" key="3">
    <source>
        <dbReference type="Proteomes" id="UP000233343"/>
    </source>
</evidence>
<evidence type="ECO:0000256" key="1">
    <source>
        <dbReference type="SAM" id="Phobius"/>
    </source>
</evidence>
<keyword evidence="1" id="KW-0472">Membrane</keyword>
<feature type="transmembrane region" description="Helical" evidence="1">
    <location>
        <begin position="6"/>
        <end position="25"/>
    </location>
</feature>
<keyword evidence="1" id="KW-0812">Transmembrane</keyword>
<dbReference type="EMBL" id="PISD01000013">
    <property type="protein sequence ID" value="PKG29646.1"/>
    <property type="molecule type" value="Genomic_DNA"/>
</dbReference>
<dbReference type="Proteomes" id="UP000233343">
    <property type="component" value="Unassembled WGS sequence"/>
</dbReference>